<dbReference type="GO" id="GO:0002938">
    <property type="term" value="P:tRNA guanine ribose methylation"/>
    <property type="evidence" value="ECO:0007669"/>
    <property type="project" value="TreeGrafter"/>
</dbReference>
<evidence type="ECO:0000256" key="6">
    <source>
        <dbReference type="ARBA" id="ARBA00022884"/>
    </source>
</evidence>
<comment type="caution">
    <text evidence="8">The sequence shown here is derived from an EMBL/GenBank/DDBJ whole genome shotgun (WGS) entry which is preliminary data.</text>
</comment>
<dbReference type="GO" id="GO:0000049">
    <property type="term" value="F:tRNA binding"/>
    <property type="evidence" value="ECO:0007669"/>
    <property type="project" value="UniProtKB-KW"/>
</dbReference>
<feature type="domain" description="tRNA/rRNA methyltransferase SpoU type" evidence="7">
    <location>
        <begin position="14"/>
        <end position="162"/>
    </location>
</feature>
<keyword evidence="6" id="KW-0694">RNA-binding</keyword>
<dbReference type="InterPro" id="IPR001537">
    <property type="entry name" value="SpoU_MeTrfase"/>
</dbReference>
<proteinExistence type="predicted"/>
<keyword evidence="2" id="KW-0489">Methyltransferase</keyword>
<dbReference type="Pfam" id="PF00588">
    <property type="entry name" value="SpoU_methylase"/>
    <property type="match status" value="1"/>
</dbReference>
<keyword evidence="1" id="KW-0820">tRNA-binding</keyword>
<dbReference type="SUPFAM" id="SSF75217">
    <property type="entry name" value="alpha/beta knot"/>
    <property type="match status" value="1"/>
</dbReference>
<keyword evidence="3" id="KW-0808">Transferase</keyword>
<keyword evidence="5" id="KW-0819">tRNA processing</keyword>
<dbReference type="PANTHER" id="PTHR43453:SF1">
    <property type="entry name" value="TRNA_RRNA METHYLTRANSFERASE SPOU TYPE DOMAIN-CONTAINING PROTEIN"/>
    <property type="match status" value="1"/>
</dbReference>
<accession>A0A1F5EKR3</accession>
<evidence type="ECO:0000256" key="3">
    <source>
        <dbReference type="ARBA" id="ARBA00022679"/>
    </source>
</evidence>
<dbReference type="InterPro" id="IPR033671">
    <property type="entry name" value="TrmH"/>
</dbReference>
<sequence>MIEVTIFIMHRHPIYIICNNIRSLYNVGAIFRTSDAANIKKLYLCGITGFPKDDPNWFQTKRIEKTALGATKTVQWEYHRSAKRIVCSLKRKGIKIYVLENTLHAMRYTDCDYSFPCALVLGHETKGVDNKLIKMADEVIKIPMYGTKTSLNVEVAYAIAVYNILDLLRNNFSSRNC</sequence>
<dbReference type="AlphaFoldDB" id="A0A1F5EKR3"/>
<evidence type="ECO:0000256" key="1">
    <source>
        <dbReference type="ARBA" id="ARBA00022555"/>
    </source>
</evidence>
<evidence type="ECO:0000313" key="8">
    <source>
        <dbReference type="EMBL" id="OGD67786.1"/>
    </source>
</evidence>
<dbReference type="STRING" id="1797469.A3F08_01255"/>
<evidence type="ECO:0000313" key="9">
    <source>
        <dbReference type="Proteomes" id="UP000176451"/>
    </source>
</evidence>
<dbReference type="InterPro" id="IPR029026">
    <property type="entry name" value="tRNA_m1G_MTases_N"/>
</dbReference>
<dbReference type="GO" id="GO:0008173">
    <property type="term" value="F:RNA methyltransferase activity"/>
    <property type="evidence" value="ECO:0007669"/>
    <property type="project" value="InterPro"/>
</dbReference>
<dbReference type="Gene3D" id="3.40.1280.10">
    <property type="match status" value="1"/>
</dbReference>
<dbReference type="EMBL" id="MEZV01000010">
    <property type="protein sequence ID" value="OGD67786.1"/>
    <property type="molecule type" value="Genomic_DNA"/>
</dbReference>
<protein>
    <recommendedName>
        <fullName evidence="7">tRNA/rRNA methyltransferase SpoU type domain-containing protein</fullName>
    </recommendedName>
</protein>
<gene>
    <name evidence="8" type="ORF">A3F08_01255</name>
</gene>
<dbReference type="InterPro" id="IPR029028">
    <property type="entry name" value="Alpha/beta_knot_MTases"/>
</dbReference>
<evidence type="ECO:0000259" key="7">
    <source>
        <dbReference type="Pfam" id="PF00588"/>
    </source>
</evidence>
<keyword evidence="4" id="KW-0949">S-adenosyl-L-methionine</keyword>
<dbReference type="PANTHER" id="PTHR43453">
    <property type="entry name" value="RRNA METHYLASE-LIKE"/>
    <property type="match status" value="1"/>
</dbReference>
<evidence type="ECO:0000256" key="5">
    <source>
        <dbReference type="ARBA" id="ARBA00022694"/>
    </source>
</evidence>
<organism evidence="8 9">
    <name type="scientific">Candidatus Berkelbacteria bacterium RIFCSPHIGHO2_12_FULL_36_9</name>
    <dbReference type="NCBI Taxonomy" id="1797469"/>
    <lineage>
        <taxon>Bacteria</taxon>
        <taxon>Candidatus Berkelbacteria</taxon>
    </lineage>
</organism>
<evidence type="ECO:0000256" key="4">
    <source>
        <dbReference type="ARBA" id="ARBA00022691"/>
    </source>
</evidence>
<name>A0A1F5EKR3_9BACT</name>
<reference evidence="8 9" key="1">
    <citation type="journal article" date="2016" name="Nat. Commun.">
        <title>Thousands of microbial genomes shed light on interconnected biogeochemical processes in an aquifer system.</title>
        <authorList>
            <person name="Anantharaman K."/>
            <person name="Brown C.T."/>
            <person name="Hug L.A."/>
            <person name="Sharon I."/>
            <person name="Castelle C.J."/>
            <person name="Probst A.J."/>
            <person name="Thomas B.C."/>
            <person name="Singh A."/>
            <person name="Wilkins M.J."/>
            <person name="Karaoz U."/>
            <person name="Brodie E.L."/>
            <person name="Williams K.H."/>
            <person name="Hubbard S.S."/>
            <person name="Banfield J.F."/>
        </authorList>
    </citation>
    <scope>NUCLEOTIDE SEQUENCE [LARGE SCALE GENOMIC DNA]</scope>
</reference>
<dbReference type="Proteomes" id="UP000176451">
    <property type="component" value="Unassembled WGS sequence"/>
</dbReference>
<evidence type="ECO:0000256" key="2">
    <source>
        <dbReference type="ARBA" id="ARBA00022603"/>
    </source>
</evidence>